<feature type="region of interest" description="Disordered" evidence="3">
    <location>
        <begin position="36"/>
        <end position="71"/>
    </location>
</feature>
<dbReference type="PANTHER" id="PTHR23160:SF19">
    <property type="entry name" value="MYOSIN HEAVY CHAIN-RELATED PROTEIN"/>
    <property type="match status" value="1"/>
</dbReference>
<dbReference type="Proteomes" id="UP000275385">
    <property type="component" value="Unassembled WGS sequence"/>
</dbReference>
<dbReference type="Pfam" id="PF24554">
    <property type="entry name" value="DUF7603"/>
    <property type="match status" value="1"/>
</dbReference>
<feature type="domain" description="DUF7603" evidence="4">
    <location>
        <begin position="892"/>
        <end position="1000"/>
    </location>
</feature>
<feature type="compositionally biased region" description="Polar residues" evidence="3">
    <location>
        <begin position="53"/>
        <end position="70"/>
    </location>
</feature>
<protein>
    <recommendedName>
        <fullName evidence="4">DUF7603 domain-containing protein</fullName>
    </recommendedName>
</protein>
<dbReference type="EMBL" id="QVQW01000107">
    <property type="protein sequence ID" value="RKU40393.1"/>
    <property type="molecule type" value="Genomic_DNA"/>
</dbReference>
<proteinExistence type="predicted"/>
<feature type="compositionally biased region" description="Polar residues" evidence="3">
    <location>
        <begin position="377"/>
        <end position="386"/>
    </location>
</feature>
<accession>A0A420XXK5</accession>
<feature type="region of interest" description="Disordered" evidence="3">
    <location>
        <begin position="607"/>
        <end position="710"/>
    </location>
</feature>
<evidence type="ECO:0000313" key="5">
    <source>
        <dbReference type="EMBL" id="RKU40393.1"/>
    </source>
</evidence>
<evidence type="ECO:0000313" key="6">
    <source>
        <dbReference type="Proteomes" id="UP000275385"/>
    </source>
</evidence>
<keyword evidence="6" id="KW-1185">Reference proteome</keyword>
<feature type="region of interest" description="Disordered" evidence="3">
    <location>
        <begin position="374"/>
        <end position="393"/>
    </location>
</feature>
<dbReference type="AlphaFoldDB" id="A0A420XXK5"/>
<organism evidence="5 6">
    <name type="scientific">Coniochaeta pulveracea</name>
    <dbReference type="NCBI Taxonomy" id="177199"/>
    <lineage>
        <taxon>Eukaryota</taxon>
        <taxon>Fungi</taxon>
        <taxon>Dikarya</taxon>
        <taxon>Ascomycota</taxon>
        <taxon>Pezizomycotina</taxon>
        <taxon>Sordariomycetes</taxon>
        <taxon>Sordariomycetidae</taxon>
        <taxon>Coniochaetales</taxon>
        <taxon>Coniochaetaceae</taxon>
        <taxon>Coniochaeta</taxon>
    </lineage>
</organism>
<dbReference type="InterPro" id="IPR056023">
    <property type="entry name" value="DUF7603"/>
</dbReference>
<dbReference type="PANTHER" id="PTHR23160">
    <property type="entry name" value="SYNAPTONEMAL COMPLEX PROTEIN-RELATED"/>
    <property type="match status" value="1"/>
</dbReference>
<keyword evidence="1 2" id="KW-0175">Coiled coil</keyword>
<feature type="region of interest" description="Disordered" evidence="3">
    <location>
        <begin position="1"/>
        <end position="22"/>
    </location>
</feature>
<dbReference type="OrthoDB" id="5395440at2759"/>
<feature type="region of interest" description="Disordered" evidence="3">
    <location>
        <begin position="190"/>
        <end position="368"/>
    </location>
</feature>
<feature type="region of interest" description="Disordered" evidence="3">
    <location>
        <begin position="836"/>
        <end position="856"/>
    </location>
</feature>
<feature type="compositionally biased region" description="Acidic residues" evidence="3">
    <location>
        <begin position="217"/>
        <end position="234"/>
    </location>
</feature>
<evidence type="ECO:0000256" key="2">
    <source>
        <dbReference type="SAM" id="Coils"/>
    </source>
</evidence>
<evidence type="ECO:0000256" key="1">
    <source>
        <dbReference type="ARBA" id="ARBA00023054"/>
    </source>
</evidence>
<feature type="compositionally biased region" description="Polar residues" evidence="3">
    <location>
        <begin position="652"/>
        <end position="677"/>
    </location>
</feature>
<evidence type="ECO:0000256" key="3">
    <source>
        <dbReference type="SAM" id="MobiDB-lite"/>
    </source>
</evidence>
<feature type="compositionally biased region" description="Low complexity" evidence="3">
    <location>
        <begin position="339"/>
        <end position="352"/>
    </location>
</feature>
<gene>
    <name evidence="5" type="ORF">DL546_002575</name>
</gene>
<name>A0A420XXK5_9PEZI</name>
<evidence type="ECO:0000259" key="4">
    <source>
        <dbReference type="Pfam" id="PF24554"/>
    </source>
</evidence>
<dbReference type="STRING" id="177199.A0A420XXK5"/>
<feature type="compositionally biased region" description="Low complexity" evidence="3">
    <location>
        <begin position="235"/>
        <end position="249"/>
    </location>
</feature>
<feature type="compositionally biased region" description="Basic and acidic residues" evidence="3">
    <location>
        <begin position="617"/>
        <end position="651"/>
    </location>
</feature>
<feature type="compositionally biased region" description="Polar residues" evidence="3">
    <location>
        <begin position="1073"/>
        <end position="1097"/>
    </location>
</feature>
<feature type="coiled-coil region" evidence="2">
    <location>
        <begin position="451"/>
        <end position="567"/>
    </location>
</feature>
<comment type="caution">
    <text evidence="5">The sequence shown here is derived from an EMBL/GenBank/DDBJ whole genome shotgun (WGS) entry which is preliminary data.</text>
</comment>
<feature type="coiled-coil region" evidence="2">
    <location>
        <begin position="1105"/>
        <end position="1163"/>
    </location>
</feature>
<feature type="region of interest" description="Disordered" evidence="3">
    <location>
        <begin position="1032"/>
        <end position="1100"/>
    </location>
</feature>
<feature type="coiled-coil region" evidence="2">
    <location>
        <begin position="713"/>
        <end position="831"/>
    </location>
</feature>
<reference evidence="5 6" key="1">
    <citation type="submission" date="2018-08" db="EMBL/GenBank/DDBJ databases">
        <title>Draft genome of the lignicolous fungus Coniochaeta pulveracea.</title>
        <authorList>
            <person name="Borstlap C.J."/>
            <person name="De Witt R.N."/>
            <person name="Botha A."/>
            <person name="Volschenk H."/>
        </authorList>
    </citation>
    <scope>NUCLEOTIDE SEQUENCE [LARGE SCALE GENOMIC DNA]</scope>
    <source>
        <strain evidence="5 6">CAB683</strain>
    </source>
</reference>
<sequence length="1180" mass="131331">MATTLEPVEPLDRGWTPSVPETGIASAGIITVENETSDQADEVQPQHRPLSSVLPSTSIQTSATVTSQPVPVSRNVRATSLAIRRKPLPPTASPLVTRHLSRDYQEIAPLAPLSKPEARFSRSYSVDSPTLYEFPANAKPPIGSLNEVALSYNYSPLSSRPSSPVSSYAHLADFPATEAEDLQSRNIPAADPAEAQTTRPWSQHEALVTEPSQLTIPDEEEDCRGEEDVNDEAESTTSSSRLSKQSSSRHNTMSIAVWKPGPPHLTLGQPVDTGIRVTQTQQHLDTPDKHDSLNKPLPKSPPPSSKLGNFFGWPSPASASTEFSDKGYSPLPSPYFSKAPADSPAPDATPIPRHSRTSTTTNEADESPLDYCEAYLQTPSGSPTTSDEVEEMEDELKAISAELASSIRREMDLEDLVDRLQEQVNNPQLPGRRTSDYFSDSGYSSAKFSEYDQAKEEISQIQRRAEQEKAQIRLELVEKLQDERDRRRQLDQQIQELSEKASQVDLARANDQDAMGNRIRELENVCEDLRRKLSEERQIKDNFEDLLEALKGELNTASNERDNLRDEIVPQLRARVEGLEAQAAENSRLAYDTTKIQQELQSLKDENSELKQLGTRKSQEIKTLKSETTELRQRGSRKSMEIRSLKNEFTDLKQTANRGSMGLSRSASVASRPSGTRNRPDRINTLTELPALPSLPSLSRSNTTKQVGMAESREALAERLKDVESQRDALHSALKSLLERQEFQNRENEKRIRALEAERDRILTASPRQSGYEREVSILRDEINLLRRRAEEAIEQKWQVEKGLAGLKMDLDRAETEIAQLRSLLEENDILIPKGYARSSTGSSSSDSSASPVTSDSLKQAYEDLQAAYSDAIGRIKSLEATTAGDERTLLAMQRLEQALAAALTERDLARHDANSYRGRVDSLQSSEQSHIAAEQDLADELREAARHIEELAQQVRSQLTTNSALRERLAQTVSRGEADQRANKERITKMEVRLRSLEEQLIAAQTASEERVARHEDDIAKLKEAHAAQLQRLRDNPGALRSPRLLDPNTPRTPSFSFAGQPRSPRLLSVSRPGTSGSVPASPSRLSVRRTSSSPADSGDAAEIEVLRAKVRELEAALAIAEAEMQEVIGRMSAAQIEVLNLQEEREEAVRETRRVQKLLEAEQVKAFEQRFKSLSEIR</sequence>
<feature type="compositionally biased region" description="Low complexity" evidence="3">
    <location>
        <begin position="685"/>
        <end position="704"/>
    </location>
</feature>
<feature type="compositionally biased region" description="Low complexity" evidence="3">
    <location>
        <begin position="839"/>
        <end position="856"/>
    </location>
</feature>